<gene>
    <name evidence="2" type="ORF">CEPID_11540</name>
</gene>
<proteinExistence type="predicted"/>
<dbReference type="PATRIC" id="fig|1050174.4.peg.2327"/>
<keyword evidence="1" id="KW-1133">Transmembrane helix</keyword>
<dbReference type="EMBL" id="CP011541">
    <property type="protein sequence ID" value="AKK04136.1"/>
    <property type="molecule type" value="Genomic_DNA"/>
</dbReference>
<organism evidence="2 3">
    <name type="scientific">Corynebacterium epidermidicanis</name>
    <dbReference type="NCBI Taxonomy" id="1050174"/>
    <lineage>
        <taxon>Bacteria</taxon>
        <taxon>Bacillati</taxon>
        <taxon>Actinomycetota</taxon>
        <taxon>Actinomycetes</taxon>
        <taxon>Mycobacteriales</taxon>
        <taxon>Corynebacteriaceae</taxon>
        <taxon>Corynebacterium</taxon>
    </lineage>
</organism>
<evidence type="ECO:0000256" key="1">
    <source>
        <dbReference type="SAM" id="Phobius"/>
    </source>
</evidence>
<sequence>MGEVSGGTVVKTPAGLKVPLFLYAVAIAVLISAGSAAALYKINYPWWVWIVEALILLPIVYGISHKLTSADNSGDYVIVSRPKVISFATISAVVIAILIIVAVVL</sequence>
<reference evidence="2 3" key="1">
    <citation type="submission" date="2015-05" db="EMBL/GenBank/DDBJ databases">
        <title>Complete genome sequence of Corynebacterium epidermidicanis DSM 45586, isolated from the skin of a dog suffering from pruritus.</title>
        <authorList>
            <person name="Ruckert C."/>
            <person name="Albersmeier A."/>
            <person name="Winkler A."/>
            <person name="Tauch A."/>
        </authorList>
    </citation>
    <scope>NUCLEOTIDE SEQUENCE [LARGE SCALE GENOMIC DNA]</scope>
    <source>
        <strain evidence="2 3">DSM 45586</strain>
    </source>
</reference>
<dbReference type="KEGG" id="cei:CEPID_11540"/>
<dbReference type="OrthoDB" id="4411649at2"/>
<keyword evidence="3" id="KW-1185">Reference proteome</keyword>
<keyword evidence="1" id="KW-0472">Membrane</keyword>
<evidence type="ECO:0000313" key="3">
    <source>
        <dbReference type="Proteomes" id="UP000035368"/>
    </source>
</evidence>
<dbReference type="Proteomes" id="UP000035368">
    <property type="component" value="Chromosome"/>
</dbReference>
<dbReference type="RefSeq" id="WP_047241026.1">
    <property type="nucleotide sequence ID" value="NZ_CP011541.1"/>
</dbReference>
<feature type="transmembrane region" description="Helical" evidence="1">
    <location>
        <begin position="46"/>
        <end position="64"/>
    </location>
</feature>
<evidence type="ECO:0000313" key="2">
    <source>
        <dbReference type="EMBL" id="AKK04136.1"/>
    </source>
</evidence>
<protein>
    <submittedName>
        <fullName evidence="2">Uncharacterized protein</fullName>
    </submittedName>
</protein>
<name>A0A0G3GSL9_9CORY</name>
<feature type="transmembrane region" description="Helical" evidence="1">
    <location>
        <begin position="20"/>
        <end position="39"/>
    </location>
</feature>
<accession>A0A0G3GSL9</accession>
<dbReference type="AlphaFoldDB" id="A0A0G3GSL9"/>
<keyword evidence="1" id="KW-0812">Transmembrane</keyword>
<feature type="transmembrane region" description="Helical" evidence="1">
    <location>
        <begin position="84"/>
        <end position="104"/>
    </location>
</feature>